<organism evidence="2">
    <name type="scientific">Glycine max</name>
    <name type="common">Soybean</name>
    <name type="synonym">Glycine hispida</name>
    <dbReference type="NCBI Taxonomy" id="3847"/>
    <lineage>
        <taxon>Eukaryota</taxon>
        <taxon>Viridiplantae</taxon>
        <taxon>Streptophyta</taxon>
        <taxon>Embryophyta</taxon>
        <taxon>Tracheophyta</taxon>
        <taxon>Spermatophyta</taxon>
        <taxon>Magnoliopsida</taxon>
        <taxon>eudicotyledons</taxon>
        <taxon>Gunneridae</taxon>
        <taxon>Pentapetalae</taxon>
        <taxon>rosids</taxon>
        <taxon>fabids</taxon>
        <taxon>Fabales</taxon>
        <taxon>Fabaceae</taxon>
        <taxon>Papilionoideae</taxon>
        <taxon>50 kb inversion clade</taxon>
        <taxon>NPAAA clade</taxon>
        <taxon>indigoferoid/millettioid clade</taxon>
        <taxon>Phaseoleae</taxon>
        <taxon>Glycine</taxon>
        <taxon>Glycine subgen. Soja</taxon>
    </lineage>
</organism>
<dbReference type="EMBL" id="CM000843">
    <property type="protein sequence ID" value="KRH32843.1"/>
    <property type="molecule type" value="Genomic_DNA"/>
</dbReference>
<dbReference type="AlphaFoldDB" id="A0A0R0HZN2"/>
<evidence type="ECO:0000313" key="4">
    <source>
        <dbReference type="Proteomes" id="UP000008827"/>
    </source>
</evidence>
<accession>A0A0R0HZN2</accession>
<proteinExistence type="predicted"/>
<keyword evidence="4" id="KW-1185">Reference proteome</keyword>
<name>A0A0R0HZN2_SOYBN</name>
<dbReference type="EnsemblPlants" id="KRH32843">
    <property type="protein sequence ID" value="KRH32843"/>
    <property type="gene ID" value="GLYMA_10G080700"/>
</dbReference>
<reference evidence="3" key="2">
    <citation type="submission" date="2018-02" db="UniProtKB">
        <authorList>
            <consortium name="EnsemblPlants"/>
        </authorList>
    </citation>
    <scope>IDENTIFICATION</scope>
    <source>
        <strain evidence="3">Williams 82</strain>
    </source>
</reference>
<keyword evidence="1" id="KW-0812">Transmembrane</keyword>
<evidence type="ECO:0000313" key="3">
    <source>
        <dbReference type="EnsemblPlants" id="KRH32843"/>
    </source>
</evidence>
<reference evidence="2" key="3">
    <citation type="submission" date="2018-07" db="EMBL/GenBank/DDBJ databases">
        <title>WGS assembly of Glycine max.</title>
        <authorList>
            <person name="Schmutz J."/>
            <person name="Cannon S."/>
            <person name="Schlueter J."/>
            <person name="Ma J."/>
            <person name="Mitros T."/>
            <person name="Nelson W."/>
            <person name="Hyten D."/>
            <person name="Song Q."/>
            <person name="Thelen J."/>
            <person name="Cheng J."/>
            <person name="Xu D."/>
            <person name="Hellsten U."/>
            <person name="May G."/>
            <person name="Yu Y."/>
            <person name="Sakurai T."/>
            <person name="Umezawa T."/>
            <person name="Bhattacharyya M."/>
            <person name="Sandhu D."/>
            <person name="Valliyodan B."/>
            <person name="Lindquist E."/>
            <person name="Peto M."/>
            <person name="Grant D."/>
            <person name="Shu S."/>
            <person name="Goodstein D."/>
            <person name="Barry K."/>
            <person name="Futrell-Griggs M."/>
            <person name="Abernathy B."/>
            <person name="Du J."/>
            <person name="Tian Z."/>
            <person name="Zhu L."/>
            <person name="Gill N."/>
            <person name="Joshi T."/>
            <person name="Libault M."/>
            <person name="Sethuraman A."/>
            <person name="Zhang X."/>
            <person name="Shinozaki K."/>
            <person name="Nguyen H."/>
            <person name="Wing R."/>
            <person name="Cregan P."/>
            <person name="Specht J."/>
            <person name="Grimwood J."/>
            <person name="Rokhsar D."/>
            <person name="Stacey G."/>
            <person name="Shoemaker R."/>
            <person name="Jackson S."/>
        </authorList>
    </citation>
    <scope>NUCLEOTIDE SEQUENCE</scope>
    <source>
        <tissue evidence="2">Callus</tissue>
    </source>
</reference>
<keyword evidence="1" id="KW-0472">Membrane</keyword>
<dbReference type="Proteomes" id="UP000008827">
    <property type="component" value="Chromosome 10"/>
</dbReference>
<sequence>MEKFCPCFYIYAKKNHFSSTIQTGFPFNPIQKCFLVVRATVQAMVPAAVSPYFLSFYSPSISSLSVYVMSFIVGVGDLVALKNYKKRRNSGGVNRLLCIAFFFFLNFCFFKN</sequence>
<dbReference type="InParanoid" id="A0A0R0HZN2"/>
<evidence type="ECO:0000256" key="1">
    <source>
        <dbReference type="SAM" id="Phobius"/>
    </source>
</evidence>
<dbReference type="Gramene" id="KRH32843">
    <property type="protein sequence ID" value="KRH32843"/>
    <property type="gene ID" value="GLYMA_10G080700"/>
</dbReference>
<keyword evidence="1" id="KW-1133">Transmembrane helix</keyword>
<feature type="transmembrane region" description="Helical" evidence="1">
    <location>
        <begin position="93"/>
        <end position="110"/>
    </location>
</feature>
<evidence type="ECO:0000313" key="2">
    <source>
        <dbReference type="EMBL" id="KRH32843.1"/>
    </source>
</evidence>
<reference evidence="2 3" key="1">
    <citation type="journal article" date="2010" name="Nature">
        <title>Genome sequence of the palaeopolyploid soybean.</title>
        <authorList>
            <person name="Schmutz J."/>
            <person name="Cannon S.B."/>
            <person name="Schlueter J."/>
            <person name="Ma J."/>
            <person name="Mitros T."/>
            <person name="Nelson W."/>
            <person name="Hyten D.L."/>
            <person name="Song Q."/>
            <person name="Thelen J.J."/>
            <person name="Cheng J."/>
            <person name="Xu D."/>
            <person name="Hellsten U."/>
            <person name="May G.D."/>
            <person name="Yu Y."/>
            <person name="Sakurai T."/>
            <person name="Umezawa T."/>
            <person name="Bhattacharyya M.K."/>
            <person name="Sandhu D."/>
            <person name="Valliyodan B."/>
            <person name="Lindquist E."/>
            <person name="Peto M."/>
            <person name="Grant D."/>
            <person name="Shu S."/>
            <person name="Goodstein D."/>
            <person name="Barry K."/>
            <person name="Futrell-Griggs M."/>
            <person name="Abernathy B."/>
            <person name="Du J."/>
            <person name="Tian Z."/>
            <person name="Zhu L."/>
            <person name="Gill N."/>
            <person name="Joshi T."/>
            <person name="Libault M."/>
            <person name="Sethuraman A."/>
            <person name="Zhang X.-C."/>
            <person name="Shinozaki K."/>
            <person name="Nguyen H.T."/>
            <person name="Wing R.A."/>
            <person name="Cregan P."/>
            <person name="Specht J."/>
            <person name="Grimwood J."/>
            <person name="Rokhsar D."/>
            <person name="Stacey G."/>
            <person name="Shoemaker R.C."/>
            <person name="Jackson S.A."/>
        </authorList>
    </citation>
    <scope>NUCLEOTIDE SEQUENCE [LARGE SCALE GENOMIC DNA]</scope>
    <source>
        <strain evidence="3">cv. Williams 82</strain>
        <tissue evidence="2">Callus</tissue>
    </source>
</reference>
<feature type="transmembrane region" description="Helical" evidence="1">
    <location>
        <begin position="60"/>
        <end position="81"/>
    </location>
</feature>
<gene>
    <name evidence="2" type="ORF">GLYMA_10G080700</name>
</gene>
<protein>
    <submittedName>
        <fullName evidence="2 3">Uncharacterized protein</fullName>
    </submittedName>
</protein>